<dbReference type="KEGG" id="amr:AM1_A0072"/>
<evidence type="ECO:0000256" key="1">
    <source>
        <dbReference type="SAM" id="MobiDB-lite"/>
    </source>
</evidence>
<evidence type="ECO:0000313" key="2">
    <source>
        <dbReference type="EMBL" id="ABW31581.1"/>
    </source>
</evidence>
<dbReference type="Proteomes" id="UP000000268">
    <property type="component" value="Plasmid pREB1"/>
</dbReference>
<feature type="compositionally biased region" description="Pro residues" evidence="1">
    <location>
        <begin position="11"/>
        <end position="26"/>
    </location>
</feature>
<dbReference type="OrthoDB" id="9820181at2"/>
<evidence type="ECO:0000313" key="3">
    <source>
        <dbReference type="Proteomes" id="UP000000268"/>
    </source>
</evidence>
<dbReference type="EMBL" id="CP000838">
    <property type="protein sequence ID" value="ABW31581.1"/>
    <property type="molecule type" value="Genomic_DNA"/>
</dbReference>
<geneLocation type="plasmid" evidence="2 3">
    <name>pREB1</name>
</geneLocation>
<feature type="region of interest" description="Disordered" evidence="1">
    <location>
        <begin position="1"/>
        <end position="96"/>
    </location>
</feature>
<organism evidence="2 3">
    <name type="scientific">Acaryochloris marina (strain MBIC 11017)</name>
    <dbReference type="NCBI Taxonomy" id="329726"/>
    <lineage>
        <taxon>Bacteria</taxon>
        <taxon>Bacillati</taxon>
        <taxon>Cyanobacteriota</taxon>
        <taxon>Cyanophyceae</taxon>
        <taxon>Acaryochloridales</taxon>
        <taxon>Acaryochloridaceae</taxon>
        <taxon>Acaryochloris</taxon>
    </lineage>
</organism>
<dbReference type="HOGENOM" id="CLU_115259_0_0_3"/>
<sequence>MTTPIISLNPKPIPQTTPGQPKPAPSAPKLLSKTAFPKKAPEGTRPAKREPGKGELREIRRSVRQPPRSAKPEYIPKTRSSEAAQTSQPRTPRISAELERRFRNLELSQKNLVEQTRTRGELEYLAVAKNGFGRYWITVAGTGKPFVRESFATPSFCWECVVEIEENFEIGEVIELRPGETMERIEEMIGVWLERERVAGIWG</sequence>
<feature type="compositionally biased region" description="Basic and acidic residues" evidence="1">
    <location>
        <begin position="70"/>
        <end position="80"/>
    </location>
</feature>
<dbReference type="AlphaFoldDB" id="A8ZK81"/>
<keyword evidence="3" id="KW-1185">Reference proteome</keyword>
<accession>A8ZK81</accession>
<feature type="compositionally biased region" description="Basic and acidic residues" evidence="1">
    <location>
        <begin position="39"/>
        <end position="61"/>
    </location>
</feature>
<name>A8ZK81_ACAM1</name>
<protein>
    <submittedName>
        <fullName evidence="2">Uncharacterized protein</fullName>
    </submittedName>
</protein>
<gene>
    <name evidence="2" type="ordered locus">AM1_A0072</name>
</gene>
<proteinExistence type="predicted"/>
<reference evidence="2 3" key="1">
    <citation type="journal article" date="2008" name="Proc. Natl. Acad. Sci. U.S.A.">
        <title>Niche adaptation and genome expansion in the chlorophyll d-producing cyanobacterium Acaryochloris marina.</title>
        <authorList>
            <person name="Swingley W.D."/>
            <person name="Chen M."/>
            <person name="Cheung P.C."/>
            <person name="Conrad A.L."/>
            <person name="Dejesa L.C."/>
            <person name="Hao J."/>
            <person name="Honchak B.M."/>
            <person name="Karbach L.E."/>
            <person name="Kurdoglu A."/>
            <person name="Lahiri S."/>
            <person name="Mastrian S.D."/>
            <person name="Miyashita H."/>
            <person name="Page L."/>
            <person name="Ramakrishna P."/>
            <person name="Satoh S."/>
            <person name="Sattley W.M."/>
            <person name="Shimada Y."/>
            <person name="Taylor H.L."/>
            <person name="Tomo T."/>
            <person name="Tsuchiya T."/>
            <person name="Wang Z.T."/>
            <person name="Raymond J."/>
            <person name="Mimuro M."/>
            <person name="Blankenship R.E."/>
            <person name="Touchman J.W."/>
        </authorList>
    </citation>
    <scope>NUCLEOTIDE SEQUENCE [LARGE SCALE GENOMIC DNA]</scope>
    <source>
        <strain evidence="3">MBIC 11017</strain>
        <plasmid evidence="3">Plasmid pREB1</plasmid>
    </source>
</reference>
<keyword evidence="2" id="KW-0614">Plasmid</keyword>
<feature type="compositionally biased region" description="Polar residues" evidence="1">
    <location>
        <begin position="81"/>
        <end position="90"/>
    </location>
</feature>
<dbReference type="RefSeq" id="WP_012166583.1">
    <property type="nucleotide sequence ID" value="NC_009926.1"/>
</dbReference>